<organism evidence="1 2">
    <name type="scientific">Pseudobacter ginsenosidimutans</name>
    <dbReference type="NCBI Taxonomy" id="661488"/>
    <lineage>
        <taxon>Bacteria</taxon>
        <taxon>Pseudomonadati</taxon>
        <taxon>Bacteroidota</taxon>
        <taxon>Chitinophagia</taxon>
        <taxon>Chitinophagales</taxon>
        <taxon>Chitinophagaceae</taxon>
        <taxon>Pseudobacter</taxon>
    </lineage>
</organism>
<dbReference type="AlphaFoldDB" id="A0A4Q7MUQ7"/>
<comment type="caution">
    <text evidence="1">The sequence shown here is derived from an EMBL/GenBank/DDBJ whole genome shotgun (WGS) entry which is preliminary data.</text>
</comment>
<protein>
    <submittedName>
        <fullName evidence="1">Uncharacterized protein</fullName>
    </submittedName>
</protein>
<sequence length="40" mass="4643">MKIFFTCYGGILLAVYGAFWGGQLLSDFQERLLQVIRKRC</sequence>
<accession>A0A4Q7MUQ7</accession>
<name>A0A4Q7MUQ7_9BACT</name>
<dbReference type="EMBL" id="SGXA01000002">
    <property type="protein sequence ID" value="RZS72625.1"/>
    <property type="molecule type" value="Genomic_DNA"/>
</dbReference>
<evidence type="ECO:0000313" key="2">
    <source>
        <dbReference type="Proteomes" id="UP000293874"/>
    </source>
</evidence>
<reference evidence="1 2" key="1">
    <citation type="submission" date="2019-02" db="EMBL/GenBank/DDBJ databases">
        <title>Genomic Encyclopedia of Type Strains, Phase IV (KMG-IV): sequencing the most valuable type-strain genomes for metagenomic binning, comparative biology and taxonomic classification.</title>
        <authorList>
            <person name="Goeker M."/>
        </authorList>
    </citation>
    <scope>NUCLEOTIDE SEQUENCE [LARGE SCALE GENOMIC DNA]</scope>
    <source>
        <strain evidence="1 2">DSM 18116</strain>
    </source>
</reference>
<dbReference type="RefSeq" id="WP_262713788.1">
    <property type="nucleotide sequence ID" value="NZ_CP042431.1"/>
</dbReference>
<gene>
    <name evidence="1" type="ORF">EV199_4547</name>
</gene>
<keyword evidence="2" id="KW-1185">Reference proteome</keyword>
<proteinExistence type="predicted"/>
<dbReference type="Proteomes" id="UP000293874">
    <property type="component" value="Unassembled WGS sequence"/>
</dbReference>
<evidence type="ECO:0000313" key="1">
    <source>
        <dbReference type="EMBL" id="RZS72625.1"/>
    </source>
</evidence>